<evidence type="ECO:0000313" key="1">
    <source>
        <dbReference type="EMBL" id="CEG48080.1"/>
    </source>
</evidence>
<dbReference type="OrthoDB" id="165936at2759"/>
<evidence type="ECO:0000313" key="2">
    <source>
        <dbReference type="Proteomes" id="UP000054928"/>
    </source>
</evidence>
<dbReference type="Proteomes" id="UP000054928">
    <property type="component" value="Unassembled WGS sequence"/>
</dbReference>
<organism evidence="1 2">
    <name type="scientific">Plasmopara halstedii</name>
    <name type="common">Downy mildew of sunflower</name>
    <dbReference type="NCBI Taxonomy" id="4781"/>
    <lineage>
        <taxon>Eukaryota</taxon>
        <taxon>Sar</taxon>
        <taxon>Stramenopiles</taxon>
        <taxon>Oomycota</taxon>
        <taxon>Peronosporomycetes</taxon>
        <taxon>Peronosporales</taxon>
        <taxon>Peronosporaceae</taxon>
        <taxon>Plasmopara</taxon>
    </lineage>
</organism>
<keyword evidence="2" id="KW-1185">Reference proteome</keyword>
<accession>A0A0P1B067</accession>
<name>A0A0P1B067_PLAHL</name>
<dbReference type="EMBL" id="CCYD01002887">
    <property type="protein sequence ID" value="CEG48080.1"/>
    <property type="molecule type" value="Genomic_DNA"/>
</dbReference>
<dbReference type="RefSeq" id="XP_024584449.1">
    <property type="nucleotide sequence ID" value="XM_024719119.1"/>
</dbReference>
<protein>
    <submittedName>
        <fullName evidence="1">Uncharacterized protein</fullName>
    </submittedName>
</protein>
<reference evidence="2" key="1">
    <citation type="submission" date="2014-09" db="EMBL/GenBank/DDBJ databases">
        <authorList>
            <person name="Sharma Rahul"/>
            <person name="Thines Marco"/>
        </authorList>
    </citation>
    <scope>NUCLEOTIDE SEQUENCE [LARGE SCALE GENOMIC DNA]</scope>
</reference>
<sequence>MGYPPISSYEWLSEGIDGPIPPDQNVILWDKLIKPPQSVASFVALTEELCKVIEEFLGTFTQISDPDTLLSTVQAQPSLHRALLVSSTEGNFHNLRNKTFGHAVLRELSTRTYPSTDDGKMFDRVSTLYLNQSDYDFQTVLEQLCPEQSQRLKLRHAEADQAMIKLCKVLHLLSIWTHLD</sequence>
<proteinExistence type="predicted"/>
<dbReference type="GeneID" id="36400611"/>
<dbReference type="AlphaFoldDB" id="A0A0P1B067"/>